<dbReference type="PANTHER" id="PTHR42852:SF13">
    <property type="entry name" value="PROTEIN DIPZ"/>
    <property type="match status" value="1"/>
</dbReference>
<proteinExistence type="predicted"/>
<dbReference type="SUPFAM" id="SSF52833">
    <property type="entry name" value="Thioredoxin-like"/>
    <property type="match status" value="1"/>
</dbReference>
<reference evidence="2" key="1">
    <citation type="submission" date="2020-06" db="EMBL/GenBank/DDBJ databases">
        <title>Legume-microbial interactions unlock mineral nutrients during tropical forest succession.</title>
        <authorList>
            <person name="Epihov D.Z."/>
        </authorList>
    </citation>
    <scope>NUCLEOTIDE SEQUENCE [LARGE SCALE GENOMIC DNA]</scope>
    <source>
        <strain evidence="2">Pan2503</strain>
    </source>
</reference>
<dbReference type="PROSITE" id="PS51352">
    <property type="entry name" value="THIOREDOXIN_2"/>
    <property type="match status" value="1"/>
</dbReference>
<dbReference type="Proteomes" id="UP000567293">
    <property type="component" value="Unassembled WGS sequence"/>
</dbReference>
<dbReference type="InterPro" id="IPR050553">
    <property type="entry name" value="Thioredoxin_ResA/DsbE_sf"/>
</dbReference>
<comment type="caution">
    <text evidence="2">The sequence shown here is derived from an EMBL/GenBank/DDBJ whole genome shotgun (WGS) entry which is preliminary data.</text>
</comment>
<feature type="domain" description="Thioredoxin" evidence="1">
    <location>
        <begin position="26"/>
        <end position="175"/>
    </location>
</feature>
<evidence type="ECO:0000313" key="3">
    <source>
        <dbReference type="Proteomes" id="UP000567293"/>
    </source>
</evidence>
<dbReference type="CDD" id="cd02966">
    <property type="entry name" value="TlpA_like_family"/>
    <property type="match status" value="1"/>
</dbReference>
<evidence type="ECO:0000313" key="2">
    <source>
        <dbReference type="EMBL" id="MBA0087375.1"/>
    </source>
</evidence>
<protein>
    <submittedName>
        <fullName evidence="2">TlpA family protein disulfide reductase</fullName>
    </submittedName>
</protein>
<dbReference type="PANTHER" id="PTHR42852">
    <property type="entry name" value="THIOL:DISULFIDE INTERCHANGE PROTEIN DSBE"/>
    <property type="match status" value="1"/>
</dbReference>
<dbReference type="GO" id="GO:0016491">
    <property type="term" value="F:oxidoreductase activity"/>
    <property type="evidence" value="ECO:0007669"/>
    <property type="project" value="InterPro"/>
</dbReference>
<dbReference type="InterPro" id="IPR013766">
    <property type="entry name" value="Thioredoxin_domain"/>
</dbReference>
<accession>A0A7V8SYI6</accession>
<evidence type="ECO:0000259" key="1">
    <source>
        <dbReference type="PROSITE" id="PS51352"/>
    </source>
</evidence>
<dbReference type="AlphaFoldDB" id="A0A7V8SYI6"/>
<dbReference type="EMBL" id="JACDQQ010001973">
    <property type="protein sequence ID" value="MBA0087375.1"/>
    <property type="molecule type" value="Genomic_DNA"/>
</dbReference>
<dbReference type="InterPro" id="IPR036249">
    <property type="entry name" value="Thioredoxin-like_sf"/>
</dbReference>
<sequence length="175" mass="19217">MERRLARPLVLVATLAALAVPLLAAGRVPRPAPEFTIVDPGGKQIHLSSFKGHVVVIEFLLTNCPHCQRVAQMVGRLDREMSGRFQALAVAFDNNLVDPMVTDFSRRLGLSYPIGSSSAAAVDRFLGRGMVERLMVPQIVVIDRAGVIRAQSHPQGETDLESEVYLRTLIDHLLQ</sequence>
<dbReference type="InterPro" id="IPR013740">
    <property type="entry name" value="Redoxin"/>
</dbReference>
<keyword evidence="3" id="KW-1185">Reference proteome</keyword>
<dbReference type="Gene3D" id="3.40.30.10">
    <property type="entry name" value="Glutaredoxin"/>
    <property type="match status" value="1"/>
</dbReference>
<gene>
    <name evidence="2" type="ORF">HRJ53_20515</name>
</gene>
<organism evidence="2 3">
    <name type="scientific">Candidatus Acidiferrum panamense</name>
    <dbReference type="NCBI Taxonomy" id="2741543"/>
    <lineage>
        <taxon>Bacteria</taxon>
        <taxon>Pseudomonadati</taxon>
        <taxon>Acidobacteriota</taxon>
        <taxon>Terriglobia</taxon>
        <taxon>Candidatus Acidiferrales</taxon>
        <taxon>Candidatus Acidiferrum</taxon>
    </lineage>
</organism>
<dbReference type="Pfam" id="PF08534">
    <property type="entry name" value="Redoxin"/>
    <property type="match status" value="1"/>
</dbReference>
<name>A0A7V8SYI6_9BACT</name>